<dbReference type="InterPro" id="IPR021109">
    <property type="entry name" value="Peptidase_aspartic_dom_sf"/>
</dbReference>
<feature type="region of interest" description="Disordered" evidence="1">
    <location>
        <begin position="430"/>
        <end position="455"/>
    </location>
</feature>
<evidence type="ECO:0000313" key="3">
    <source>
        <dbReference type="Proteomes" id="UP000288805"/>
    </source>
</evidence>
<dbReference type="Gene3D" id="2.40.70.10">
    <property type="entry name" value="Acid Proteases"/>
    <property type="match status" value="1"/>
</dbReference>
<gene>
    <name evidence="2" type="ORF">CK203_066521</name>
</gene>
<dbReference type="CDD" id="cd00303">
    <property type="entry name" value="retropepsin_like"/>
    <property type="match status" value="1"/>
</dbReference>
<evidence type="ECO:0008006" key="4">
    <source>
        <dbReference type="Google" id="ProtNLM"/>
    </source>
</evidence>
<feature type="region of interest" description="Disordered" evidence="1">
    <location>
        <begin position="470"/>
        <end position="500"/>
    </location>
</feature>
<dbReference type="PANTHER" id="PTHR33067">
    <property type="entry name" value="RNA-DIRECTED DNA POLYMERASE-RELATED"/>
    <property type="match status" value="1"/>
</dbReference>
<dbReference type="Proteomes" id="UP000288805">
    <property type="component" value="Unassembled WGS sequence"/>
</dbReference>
<feature type="compositionally biased region" description="Basic and acidic residues" evidence="1">
    <location>
        <begin position="442"/>
        <end position="455"/>
    </location>
</feature>
<proteinExistence type="predicted"/>
<feature type="compositionally biased region" description="Low complexity" evidence="1">
    <location>
        <begin position="340"/>
        <end position="358"/>
    </location>
</feature>
<feature type="region of interest" description="Disordered" evidence="1">
    <location>
        <begin position="331"/>
        <end position="358"/>
    </location>
</feature>
<dbReference type="PANTHER" id="PTHR33067:SF32">
    <property type="entry name" value="ASPARTIC PEPTIDASE DDI1-TYPE DOMAIN-CONTAINING PROTEIN"/>
    <property type="match status" value="1"/>
</dbReference>
<reference evidence="2 3" key="1">
    <citation type="journal article" date="2018" name="PLoS Genet.">
        <title>Population sequencing reveals clonal diversity and ancestral inbreeding in the grapevine cultivar Chardonnay.</title>
        <authorList>
            <person name="Roach M.J."/>
            <person name="Johnson D.L."/>
            <person name="Bohlmann J."/>
            <person name="van Vuuren H.J."/>
            <person name="Jones S.J."/>
            <person name="Pretorius I.S."/>
            <person name="Schmidt S.A."/>
            <person name="Borneman A.R."/>
        </authorList>
    </citation>
    <scope>NUCLEOTIDE SEQUENCE [LARGE SCALE GENOMIC DNA]</scope>
    <source>
        <strain evidence="3">cv. Chardonnay</strain>
        <tissue evidence="2">Leaf</tissue>
    </source>
</reference>
<organism evidence="2 3">
    <name type="scientific">Vitis vinifera</name>
    <name type="common">Grape</name>
    <dbReference type="NCBI Taxonomy" id="29760"/>
    <lineage>
        <taxon>Eukaryota</taxon>
        <taxon>Viridiplantae</taxon>
        <taxon>Streptophyta</taxon>
        <taxon>Embryophyta</taxon>
        <taxon>Tracheophyta</taxon>
        <taxon>Spermatophyta</taxon>
        <taxon>Magnoliopsida</taxon>
        <taxon>eudicotyledons</taxon>
        <taxon>Gunneridae</taxon>
        <taxon>Pentapetalae</taxon>
        <taxon>rosids</taxon>
        <taxon>Vitales</taxon>
        <taxon>Vitaceae</taxon>
        <taxon>Viteae</taxon>
        <taxon>Vitis</taxon>
    </lineage>
</organism>
<evidence type="ECO:0000313" key="2">
    <source>
        <dbReference type="EMBL" id="RVW66363.1"/>
    </source>
</evidence>
<sequence length="703" mass="79685">MMEELLGQVMEKLLEAQIHEEPSFGAPYPFAKVVQSMQGKNNGEEENRGQQLQSSFALLEHFPKSIFTCYIPFQRSRSQESNTSNRVRFGAEMRKIWPSEDNCSSFSKYGCYVMAWMQSHGNFSHPEVISYELLEGEVFNSKFFINPLEPISMAIERIGSSRWGCNYGDACFPNRWLPKAISSSFQLQIVHGLKRWILDFQSFEMLKSQGDGMNRTGEVGKMKSQPNALHAKAGMYTLNEDVDMKAKFAAMTRRVEELELKKMHEVQAVAETPVQVKPCSICQSYEHLVEECPTIPVAREMFGEQANVIGQFKPNSNASYGNTYNSSWRNHPNFSWKPRAPQYQQPAQPSQPSQQASSLEQAIVNLSKVVGDFVGDQKSINSQLSQRIDSVENTLNKRMDGMQNDLSQKIDNLQYSISRLTNLNTVQEKGRFPSQPHQNPKGIHEVETHEGESSQVRDVKALITLRSGKKVESPTPKPYVEEKEEEETKKREEMKGKKKDISERRRTVIQQGLNVNKKAFLTEQVSAIIQCKSPLKYKDPGCPTISVMIGGKVVEKALLDLGASVNLLPYSVYKQLGLGELKPTSITLSLADRPFLATSNAIINCRNGLMQLTFGNMTLELNIFHMSKKLITPEEEEGPEEVCIIDTLVEEHCDQNMQDELNESLEDLEEGLSEPADVLATLQGWRGKKRSYLYSIKRRDKMM</sequence>
<dbReference type="AlphaFoldDB" id="A0A438G2D3"/>
<evidence type="ECO:0000256" key="1">
    <source>
        <dbReference type="SAM" id="MobiDB-lite"/>
    </source>
</evidence>
<protein>
    <recommendedName>
        <fullName evidence="4">Retrotransposon gag domain-containing protein</fullName>
    </recommendedName>
</protein>
<feature type="compositionally biased region" description="Basic and acidic residues" evidence="1">
    <location>
        <begin position="486"/>
        <end position="500"/>
    </location>
</feature>
<name>A0A438G2D3_VITVI</name>
<comment type="caution">
    <text evidence="2">The sequence shown here is derived from an EMBL/GenBank/DDBJ whole genome shotgun (WGS) entry which is preliminary data.</text>
</comment>
<dbReference type="EMBL" id="QGNW01000664">
    <property type="protein sequence ID" value="RVW66363.1"/>
    <property type="molecule type" value="Genomic_DNA"/>
</dbReference>
<accession>A0A438G2D3</accession>